<evidence type="ECO:0000256" key="5">
    <source>
        <dbReference type="ARBA" id="ARBA00023186"/>
    </source>
</evidence>
<evidence type="ECO:0000313" key="7">
    <source>
        <dbReference type="Proteomes" id="UP000317369"/>
    </source>
</evidence>
<dbReference type="SUPFAM" id="SSF101116">
    <property type="entry name" value="Flagellar export chaperone FliS"/>
    <property type="match status" value="1"/>
</dbReference>
<proteinExistence type="inferred from homology"/>
<comment type="similarity">
    <text evidence="2">Belongs to the FliS family.</text>
</comment>
<name>A0A517YSU0_9BACT</name>
<dbReference type="PANTHER" id="PTHR34773">
    <property type="entry name" value="FLAGELLAR SECRETION CHAPERONE FLIS"/>
    <property type="match status" value="1"/>
</dbReference>
<evidence type="ECO:0000313" key="6">
    <source>
        <dbReference type="EMBL" id="QDU33303.1"/>
    </source>
</evidence>
<accession>A0A517YSU0</accession>
<evidence type="ECO:0000256" key="1">
    <source>
        <dbReference type="ARBA" id="ARBA00004514"/>
    </source>
</evidence>
<protein>
    <submittedName>
        <fullName evidence="6">Flagellar protein FliS</fullName>
    </submittedName>
</protein>
<dbReference type="InterPro" id="IPR003713">
    <property type="entry name" value="FliS"/>
</dbReference>
<comment type="subcellular location">
    <subcellularLocation>
        <location evidence="1">Cytoplasm</location>
        <location evidence="1">Cytosol</location>
    </subcellularLocation>
</comment>
<dbReference type="AlphaFoldDB" id="A0A517YSU0"/>
<dbReference type="OrthoDB" id="291236at2"/>
<dbReference type="KEGG" id="pcor:KS4_13490"/>
<sequence>MNQTGQNPYLRTKILTASPHELRLLLFDGAIRFCNQAKKAIDEKDFDTSYHSIMKAEKIILELSSSLNHDVNPDVTEKMVALYNYMYRRLIDANMSRDLETIDEVIKLLQYERETWQMLVNKVQSGAKPAAAPKQAMGGYGQMTSAQQTAISSYSHSA</sequence>
<dbReference type="CDD" id="cd16098">
    <property type="entry name" value="FliS"/>
    <property type="match status" value="1"/>
</dbReference>
<dbReference type="GO" id="GO:0005829">
    <property type="term" value="C:cytosol"/>
    <property type="evidence" value="ECO:0007669"/>
    <property type="project" value="UniProtKB-SubCell"/>
</dbReference>
<evidence type="ECO:0000256" key="2">
    <source>
        <dbReference type="ARBA" id="ARBA00008787"/>
    </source>
</evidence>
<evidence type="ECO:0000256" key="4">
    <source>
        <dbReference type="ARBA" id="ARBA00022795"/>
    </source>
</evidence>
<dbReference type="Gene3D" id="1.20.120.340">
    <property type="entry name" value="Flagellar protein FliS"/>
    <property type="match status" value="1"/>
</dbReference>
<reference evidence="6 7" key="1">
    <citation type="submission" date="2019-02" db="EMBL/GenBank/DDBJ databases">
        <title>Deep-cultivation of Planctomycetes and their phenomic and genomic characterization uncovers novel biology.</title>
        <authorList>
            <person name="Wiegand S."/>
            <person name="Jogler M."/>
            <person name="Boedeker C."/>
            <person name="Pinto D."/>
            <person name="Vollmers J."/>
            <person name="Rivas-Marin E."/>
            <person name="Kohn T."/>
            <person name="Peeters S.H."/>
            <person name="Heuer A."/>
            <person name="Rast P."/>
            <person name="Oberbeckmann S."/>
            <person name="Bunk B."/>
            <person name="Jeske O."/>
            <person name="Meyerdierks A."/>
            <person name="Storesund J.E."/>
            <person name="Kallscheuer N."/>
            <person name="Luecker S."/>
            <person name="Lage O.M."/>
            <person name="Pohl T."/>
            <person name="Merkel B.J."/>
            <person name="Hornburger P."/>
            <person name="Mueller R.-W."/>
            <person name="Bruemmer F."/>
            <person name="Labrenz M."/>
            <person name="Spormann A.M."/>
            <person name="Op den Camp H."/>
            <person name="Overmann J."/>
            <person name="Amann R."/>
            <person name="Jetten M.S.M."/>
            <person name="Mascher T."/>
            <person name="Medema M.H."/>
            <person name="Devos D.P."/>
            <person name="Kaster A.-K."/>
            <person name="Ovreas L."/>
            <person name="Rohde M."/>
            <person name="Galperin M.Y."/>
            <person name="Jogler C."/>
        </authorList>
    </citation>
    <scope>NUCLEOTIDE SEQUENCE [LARGE SCALE GENOMIC DNA]</scope>
    <source>
        <strain evidence="6 7">KS4</strain>
    </source>
</reference>
<dbReference type="NCBIfam" id="TIGR00208">
    <property type="entry name" value="fliS"/>
    <property type="match status" value="1"/>
</dbReference>
<keyword evidence="6" id="KW-0969">Cilium</keyword>
<keyword evidence="3" id="KW-0963">Cytoplasm</keyword>
<dbReference type="PANTHER" id="PTHR34773:SF1">
    <property type="entry name" value="FLAGELLAR SECRETION CHAPERONE FLIS"/>
    <property type="match status" value="1"/>
</dbReference>
<keyword evidence="7" id="KW-1185">Reference proteome</keyword>
<keyword evidence="6" id="KW-0966">Cell projection</keyword>
<dbReference type="Pfam" id="PF02561">
    <property type="entry name" value="FliS"/>
    <property type="match status" value="1"/>
</dbReference>
<dbReference type="Proteomes" id="UP000317369">
    <property type="component" value="Chromosome"/>
</dbReference>
<gene>
    <name evidence="6" type="primary">fliS</name>
    <name evidence="6" type="ORF">KS4_13490</name>
</gene>
<dbReference type="GO" id="GO:0044780">
    <property type="term" value="P:bacterial-type flagellum assembly"/>
    <property type="evidence" value="ECO:0007669"/>
    <property type="project" value="InterPro"/>
</dbReference>
<dbReference type="RefSeq" id="WP_145076214.1">
    <property type="nucleotide sequence ID" value="NZ_CP036425.1"/>
</dbReference>
<organism evidence="6 7">
    <name type="scientific">Poriferisphaera corsica</name>
    <dbReference type="NCBI Taxonomy" id="2528020"/>
    <lineage>
        <taxon>Bacteria</taxon>
        <taxon>Pseudomonadati</taxon>
        <taxon>Planctomycetota</taxon>
        <taxon>Phycisphaerae</taxon>
        <taxon>Phycisphaerales</taxon>
        <taxon>Phycisphaeraceae</taxon>
        <taxon>Poriferisphaera</taxon>
    </lineage>
</organism>
<dbReference type="InterPro" id="IPR036584">
    <property type="entry name" value="FliS_sf"/>
</dbReference>
<keyword evidence="6" id="KW-0282">Flagellum</keyword>
<keyword evidence="5" id="KW-0143">Chaperone</keyword>
<evidence type="ECO:0000256" key="3">
    <source>
        <dbReference type="ARBA" id="ARBA00022490"/>
    </source>
</evidence>
<keyword evidence="4" id="KW-1005">Bacterial flagellum biogenesis</keyword>
<dbReference type="GO" id="GO:0071973">
    <property type="term" value="P:bacterial-type flagellum-dependent cell motility"/>
    <property type="evidence" value="ECO:0007669"/>
    <property type="project" value="TreeGrafter"/>
</dbReference>
<dbReference type="EMBL" id="CP036425">
    <property type="protein sequence ID" value="QDU33303.1"/>
    <property type="molecule type" value="Genomic_DNA"/>
</dbReference>